<dbReference type="PANTHER" id="PTHR39468:SF1">
    <property type="entry name" value="MTF2-LIKE C-TERMINAL DOMAIN-CONTAINING PROTEIN"/>
    <property type="match status" value="1"/>
</dbReference>
<dbReference type="OrthoDB" id="2444174at2759"/>
<reference evidence="3" key="1">
    <citation type="journal article" date="2016" name="Nat. Commun.">
        <title>Genome analysis of three Pneumocystis species reveals adaptation mechanisms to life exclusively in mammalian hosts.</title>
        <authorList>
            <person name="Ma L."/>
            <person name="Chen Z."/>
            <person name="Huang D.W."/>
            <person name="Kutty G."/>
            <person name="Ishihara M."/>
            <person name="Wang H."/>
            <person name="Abouelleil A."/>
            <person name="Bishop L."/>
            <person name="Davey E."/>
            <person name="Deng R."/>
            <person name="Deng X."/>
            <person name="Fan L."/>
            <person name="Fantoni G."/>
            <person name="Fitzgerald M."/>
            <person name="Gogineni E."/>
            <person name="Goldberg J.M."/>
            <person name="Handley G."/>
            <person name="Hu X."/>
            <person name="Huber C."/>
            <person name="Jiao X."/>
            <person name="Jones K."/>
            <person name="Levin J.Z."/>
            <person name="Liu Y."/>
            <person name="Macdonald P."/>
            <person name="Melnikov A."/>
            <person name="Raley C."/>
            <person name="Sassi M."/>
            <person name="Sherman B.T."/>
            <person name="Song X."/>
            <person name="Sykes S."/>
            <person name="Tran B."/>
            <person name="Walsh L."/>
            <person name="Xia Y."/>
            <person name="Yang J."/>
            <person name="Young S."/>
            <person name="Zeng Q."/>
            <person name="Zheng X."/>
            <person name="Stephens R."/>
            <person name="Nusbaum C."/>
            <person name="Birren B.W."/>
            <person name="Azadi P."/>
            <person name="Lempicki R.A."/>
            <person name="Cuomo C.A."/>
            <person name="Kovacs J.A."/>
        </authorList>
    </citation>
    <scope>NUCLEOTIDE SEQUENCE [LARGE SCALE GENOMIC DNA]</scope>
    <source>
        <strain evidence="3">B123</strain>
    </source>
</reference>
<feature type="domain" description="Mtf2-like C-terminal" evidence="1">
    <location>
        <begin position="107"/>
        <end position="258"/>
    </location>
</feature>
<dbReference type="InterPro" id="IPR043837">
    <property type="entry name" value="Mtf2-like_C"/>
</dbReference>
<dbReference type="AlphaFoldDB" id="M7PD63"/>
<sequence>MKLLNTFGYKAFSMAFYGVLYDFMRMKRKEFERFIIYRTNCSLYDYWLIKSSGNAILCNFIPRTGFFSEKRYLNSILKPLVPSGFQKNSFSDKSQKNINDTELQLCFKKIEETMLNMRTDLELHNFVEKSIFEPFKKQLSEGKINKRLSKSIISRLYSQLLQKAMEIFRLNFLDYVSVATIFERIKELGPESFVLGCSSNVYNEMLLARWEGWNDIIEIENLLTEMKINSVPRTEKTLKIFEKIRSDIENMELQKHLLNDTLLSNNNMAYRERLDAIYDEILHEIFLKK</sequence>
<dbReference type="InterPro" id="IPR040009">
    <property type="entry name" value="Mtf2/C5D6.12-like"/>
</dbReference>
<evidence type="ECO:0000313" key="3">
    <source>
        <dbReference type="Proteomes" id="UP000011958"/>
    </source>
</evidence>
<accession>M7PD63</accession>
<dbReference type="HOGENOM" id="CLU_963519_0_0_1"/>
<dbReference type="eggNOG" id="ENOG502S7AT">
    <property type="taxonomic scope" value="Eukaryota"/>
</dbReference>
<organism evidence="2 3">
    <name type="scientific">Pneumocystis murina (strain B123)</name>
    <name type="common">Mouse pneumocystis pneumonia agent</name>
    <name type="synonym">Pneumocystis carinii f. sp. muris</name>
    <dbReference type="NCBI Taxonomy" id="1069680"/>
    <lineage>
        <taxon>Eukaryota</taxon>
        <taxon>Fungi</taxon>
        <taxon>Dikarya</taxon>
        <taxon>Ascomycota</taxon>
        <taxon>Taphrinomycotina</taxon>
        <taxon>Pneumocystomycetes</taxon>
        <taxon>Pneumocystaceae</taxon>
        <taxon>Pneumocystis</taxon>
    </lineage>
</organism>
<dbReference type="VEuPathDB" id="FungiDB:PNEG_03231"/>
<evidence type="ECO:0000313" key="2">
    <source>
        <dbReference type="EMBL" id="EMR08394.1"/>
    </source>
</evidence>
<dbReference type="Proteomes" id="UP000011958">
    <property type="component" value="Unassembled WGS sequence"/>
</dbReference>
<comment type="caution">
    <text evidence="2">The sequence shown here is derived from an EMBL/GenBank/DDBJ whole genome shotgun (WGS) entry which is preliminary data.</text>
</comment>
<gene>
    <name evidence="2" type="ORF">PNEG_03231</name>
</gene>
<dbReference type="STRING" id="1069680.M7PD63"/>
<evidence type="ECO:0000259" key="1">
    <source>
        <dbReference type="Pfam" id="PF19189"/>
    </source>
</evidence>
<protein>
    <recommendedName>
        <fullName evidence="1">Mtf2-like C-terminal domain-containing protein</fullName>
    </recommendedName>
</protein>
<proteinExistence type="predicted"/>
<name>M7PD63_PNEMU</name>
<dbReference type="GO" id="GO:0005739">
    <property type="term" value="C:mitochondrion"/>
    <property type="evidence" value="ECO:0007669"/>
    <property type="project" value="InterPro"/>
</dbReference>
<dbReference type="EMBL" id="AFWA02000010">
    <property type="protein sequence ID" value="EMR08394.1"/>
    <property type="molecule type" value="Genomic_DNA"/>
</dbReference>
<dbReference type="Pfam" id="PF19189">
    <property type="entry name" value="Mtf2"/>
    <property type="match status" value="1"/>
</dbReference>
<dbReference type="PANTHER" id="PTHR39468">
    <property type="entry name" value="CHROMOSOME 7, WHOLE GENOME SHOTGUN SEQUENCE"/>
    <property type="match status" value="1"/>
</dbReference>
<dbReference type="GeneID" id="19896918"/>
<keyword evidence="3" id="KW-1185">Reference proteome</keyword>
<dbReference type="RefSeq" id="XP_007875297.1">
    <property type="nucleotide sequence ID" value="XM_007877106.2"/>
</dbReference>